<reference evidence="1 2" key="1">
    <citation type="journal article" date="2010" name="Stand. Genomic Sci.">
        <title>Complete genome sequence of Conexibacter woesei type strain (ID131577).</title>
        <authorList>
            <person name="Pukall R."/>
            <person name="Lapidus A."/>
            <person name="Glavina Del Rio T."/>
            <person name="Copeland A."/>
            <person name="Tice H."/>
            <person name="Cheng J.-F."/>
            <person name="Lucas S."/>
            <person name="Chen F."/>
            <person name="Nolan M."/>
            <person name="Bruce D."/>
            <person name="Goodwin L."/>
            <person name="Pitluck S."/>
            <person name="Mavromatis K."/>
            <person name="Ivanova N."/>
            <person name="Ovchinnikova G."/>
            <person name="Pati A."/>
            <person name="Chen A."/>
            <person name="Palaniappan K."/>
            <person name="Land M."/>
            <person name="Hauser L."/>
            <person name="Chang Y.-J."/>
            <person name="Jeffries C.D."/>
            <person name="Chain P."/>
            <person name="Meincke L."/>
            <person name="Sims D."/>
            <person name="Brettin T."/>
            <person name="Detter J.C."/>
            <person name="Rohde M."/>
            <person name="Goeker M."/>
            <person name="Bristow J."/>
            <person name="Eisen J.A."/>
            <person name="Markowitz V."/>
            <person name="Kyrpides N.C."/>
            <person name="Klenk H.-P."/>
            <person name="Hugenholtz P."/>
        </authorList>
    </citation>
    <scope>NUCLEOTIDE SEQUENCE [LARGE SCALE GENOMIC DNA]</scope>
    <source>
        <strain evidence="2">DSM 14684 / CIP 108061 / JCM 11494 / NBRC 100937 / ID131577</strain>
    </source>
</reference>
<dbReference type="InterPro" id="IPR036291">
    <property type="entry name" value="NAD(P)-bd_dom_sf"/>
</dbReference>
<dbReference type="RefSeq" id="WP_012933060.1">
    <property type="nucleotide sequence ID" value="NC_013739.1"/>
</dbReference>
<keyword evidence="2" id="KW-1185">Reference proteome</keyword>
<protein>
    <recommendedName>
        <fullName evidence="3">Short-chain dehydrogenase/reductase SDR</fullName>
    </recommendedName>
</protein>
<dbReference type="KEGG" id="cwo:Cwoe_1581"/>
<dbReference type="eggNOG" id="COG1028">
    <property type="taxonomic scope" value="Bacteria"/>
</dbReference>
<sequence length="202" mass="20080" precursor="true">MDASALLRPGLLAGRVVALGGGSAFGPSLAALGAVTAALPVTLDEDDASAHALGALRAHGSLDVLVHDLRPAFGSGGHDGMRAALDSAWVTVRAVANAAWVDAERDGRIALVAPPPGSADGVPGTGAPDPDAEAVRGAVENMARTLSIEWSRYGIRTVAITPGAQTTDGQLAALAAYLASPAGDYFSGARLALGEVDSPSPA</sequence>
<dbReference type="HOGENOM" id="CLU_1352720_0_0_11"/>
<gene>
    <name evidence="1" type="ordered locus">Cwoe_1581</name>
</gene>
<dbReference type="Proteomes" id="UP000008229">
    <property type="component" value="Chromosome"/>
</dbReference>
<dbReference type="SUPFAM" id="SSF51735">
    <property type="entry name" value="NAD(P)-binding Rossmann-fold domains"/>
    <property type="match status" value="1"/>
</dbReference>
<evidence type="ECO:0008006" key="3">
    <source>
        <dbReference type="Google" id="ProtNLM"/>
    </source>
</evidence>
<dbReference type="OrthoDB" id="9803333at2"/>
<evidence type="ECO:0000313" key="1">
    <source>
        <dbReference type="EMBL" id="ADB50009.1"/>
    </source>
</evidence>
<name>D3F033_CONWI</name>
<dbReference type="InterPro" id="IPR002347">
    <property type="entry name" value="SDR_fam"/>
</dbReference>
<accession>D3F033</accession>
<proteinExistence type="predicted"/>
<dbReference type="Gene3D" id="3.40.50.720">
    <property type="entry name" value="NAD(P)-binding Rossmann-like Domain"/>
    <property type="match status" value="1"/>
</dbReference>
<dbReference type="AlphaFoldDB" id="D3F033"/>
<evidence type="ECO:0000313" key="2">
    <source>
        <dbReference type="Proteomes" id="UP000008229"/>
    </source>
</evidence>
<reference evidence="2" key="2">
    <citation type="submission" date="2010-01" db="EMBL/GenBank/DDBJ databases">
        <title>The complete genome of Conexibacter woesei DSM 14684.</title>
        <authorList>
            <consortium name="US DOE Joint Genome Institute (JGI-PGF)"/>
            <person name="Lucas S."/>
            <person name="Copeland A."/>
            <person name="Lapidus A."/>
            <person name="Glavina del Rio T."/>
            <person name="Dalin E."/>
            <person name="Tice H."/>
            <person name="Bruce D."/>
            <person name="Goodwin L."/>
            <person name="Pitluck S."/>
            <person name="Kyrpides N."/>
            <person name="Mavromatis K."/>
            <person name="Ivanova N."/>
            <person name="Mikhailova N."/>
            <person name="Chertkov O."/>
            <person name="Brettin T."/>
            <person name="Detter J.C."/>
            <person name="Han C."/>
            <person name="Larimer F."/>
            <person name="Land M."/>
            <person name="Hauser L."/>
            <person name="Markowitz V."/>
            <person name="Cheng J.-F."/>
            <person name="Hugenholtz P."/>
            <person name="Woyke T."/>
            <person name="Wu D."/>
            <person name="Pukall R."/>
            <person name="Steenblock K."/>
            <person name="Schneider S."/>
            <person name="Klenk H.-P."/>
            <person name="Eisen J.A."/>
        </authorList>
    </citation>
    <scope>NUCLEOTIDE SEQUENCE [LARGE SCALE GENOMIC DNA]</scope>
    <source>
        <strain evidence="2">DSM 14684 / CIP 108061 / JCM 11494 / NBRC 100937 / ID131577</strain>
    </source>
</reference>
<organism evidence="1 2">
    <name type="scientific">Conexibacter woesei (strain DSM 14684 / CCUG 47730 / CIP 108061 / JCM 11494 / NBRC 100937 / ID131577)</name>
    <dbReference type="NCBI Taxonomy" id="469383"/>
    <lineage>
        <taxon>Bacteria</taxon>
        <taxon>Bacillati</taxon>
        <taxon>Actinomycetota</taxon>
        <taxon>Thermoleophilia</taxon>
        <taxon>Solirubrobacterales</taxon>
        <taxon>Conexibacteraceae</taxon>
        <taxon>Conexibacter</taxon>
    </lineage>
</organism>
<dbReference type="EMBL" id="CP001854">
    <property type="protein sequence ID" value="ADB50009.1"/>
    <property type="molecule type" value="Genomic_DNA"/>
</dbReference>
<dbReference type="PRINTS" id="PR00081">
    <property type="entry name" value="GDHRDH"/>
</dbReference>